<dbReference type="Proteomes" id="UP000095342">
    <property type="component" value="Chromosome"/>
</dbReference>
<evidence type="ECO:0000256" key="1">
    <source>
        <dbReference type="SAM" id="MobiDB-lite"/>
    </source>
</evidence>
<proteinExistence type="predicted"/>
<keyword evidence="2" id="KW-0472">Membrane</keyword>
<gene>
    <name evidence="3" type="ORF">BJI67_13875</name>
</gene>
<feature type="transmembrane region" description="Helical" evidence="2">
    <location>
        <begin position="70"/>
        <end position="89"/>
    </location>
</feature>
<dbReference type="KEGG" id="aaeo:BJI67_13875"/>
<protein>
    <submittedName>
        <fullName evidence="3">Uncharacterized protein</fullName>
    </submittedName>
</protein>
<feature type="compositionally biased region" description="Low complexity" evidence="1">
    <location>
        <begin position="1"/>
        <end position="18"/>
    </location>
</feature>
<keyword evidence="2" id="KW-1133">Transmembrane helix</keyword>
<organism evidence="3 4">
    <name type="scientific">Acidihalobacter aeolianus</name>
    <dbReference type="NCBI Taxonomy" id="2792603"/>
    <lineage>
        <taxon>Bacteria</taxon>
        <taxon>Pseudomonadati</taxon>
        <taxon>Pseudomonadota</taxon>
        <taxon>Gammaproteobacteria</taxon>
        <taxon>Chromatiales</taxon>
        <taxon>Ectothiorhodospiraceae</taxon>
        <taxon>Acidihalobacter</taxon>
    </lineage>
</organism>
<name>A0A1D8KAK6_9GAMM</name>
<keyword evidence="4" id="KW-1185">Reference proteome</keyword>
<keyword evidence="2" id="KW-0812">Transmembrane</keyword>
<accession>A0A1D8KAK6</accession>
<feature type="region of interest" description="Disordered" evidence="1">
    <location>
        <begin position="1"/>
        <end position="26"/>
    </location>
</feature>
<reference evidence="3 4" key="1">
    <citation type="submission" date="2016-09" db="EMBL/GenBank/DDBJ databases">
        <title>Acidihalobacter prosperus V6 (DSM14174).</title>
        <authorList>
            <person name="Khaleque H.N."/>
            <person name="Ramsay J.P."/>
            <person name="Murphy R.J.T."/>
            <person name="Kaksonen A.H."/>
            <person name="Boxall N.J."/>
            <person name="Watkin E.L.J."/>
        </authorList>
    </citation>
    <scope>NUCLEOTIDE SEQUENCE [LARGE SCALE GENOMIC DNA]</scope>
    <source>
        <strain evidence="3 4">V6</strain>
    </source>
</reference>
<evidence type="ECO:0000313" key="3">
    <source>
        <dbReference type="EMBL" id="AOV18003.1"/>
    </source>
</evidence>
<evidence type="ECO:0000313" key="4">
    <source>
        <dbReference type="Proteomes" id="UP000095342"/>
    </source>
</evidence>
<sequence length="92" mass="10089">MTDNPTQPQAQEAAAKPASNTQLSPQTDQVMAERLLLETLPKPQPATAIETPLQKSEGEWPEHLQREIDLAIVTTFFSAGVIGLFLWMGGIF</sequence>
<evidence type="ECO:0000256" key="2">
    <source>
        <dbReference type="SAM" id="Phobius"/>
    </source>
</evidence>
<dbReference type="RefSeq" id="WP_070073533.1">
    <property type="nucleotide sequence ID" value="NZ_CP017448.1"/>
</dbReference>
<dbReference type="EMBL" id="CP017448">
    <property type="protein sequence ID" value="AOV18003.1"/>
    <property type="molecule type" value="Genomic_DNA"/>
</dbReference>
<dbReference type="AlphaFoldDB" id="A0A1D8KAK6"/>